<evidence type="ECO:0000313" key="4">
    <source>
        <dbReference type="Proteomes" id="UP000219338"/>
    </source>
</evidence>
<keyword evidence="4" id="KW-1185">Reference proteome</keyword>
<dbReference type="AlphaFoldDB" id="A0A284S1M8"/>
<gene>
    <name evidence="3" type="ORF">ARMOST_18398</name>
</gene>
<dbReference type="OrthoDB" id="3041323at2759"/>
<feature type="region of interest" description="Disordered" evidence="1">
    <location>
        <begin position="235"/>
        <end position="257"/>
    </location>
</feature>
<keyword evidence="2" id="KW-0812">Transmembrane</keyword>
<name>A0A284S1M8_ARMOS</name>
<feature type="compositionally biased region" description="Polar residues" evidence="1">
    <location>
        <begin position="62"/>
        <end position="95"/>
    </location>
</feature>
<dbReference type="Proteomes" id="UP000219338">
    <property type="component" value="Unassembled WGS sequence"/>
</dbReference>
<reference evidence="4" key="1">
    <citation type="journal article" date="2017" name="Nat. Ecol. Evol.">
        <title>Genome expansion and lineage-specific genetic innovations in the forest pathogenic fungi Armillaria.</title>
        <authorList>
            <person name="Sipos G."/>
            <person name="Prasanna A.N."/>
            <person name="Walter M.C."/>
            <person name="O'Connor E."/>
            <person name="Balint B."/>
            <person name="Krizsan K."/>
            <person name="Kiss B."/>
            <person name="Hess J."/>
            <person name="Varga T."/>
            <person name="Slot J."/>
            <person name="Riley R."/>
            <person name="Boka B."/>
            <person name="Rigling D."/>
            <person name="Barry K."/>
            <person name="Lee J."/>
            <person name="Mihaltcheva S."/>
            <person name="LaButti K."/>
            <person name="Lipzen A."/>
            <person name="Waldron R."/>
            <person name="Moloney N.M."/>
            <person name="Sperisen C."/>
            <person name="Kredics L."/>
            <person name="Vagvoelgyi C."/>
            <person name="Patrignani A."/>
            <person name="Fitzpatrick D."/>
            <person name="Nagy I."/>
            <person name="Doyle S."/>
            <person name="Anderson J.B."/>
            <person name="Grigoriev I.V."/>
            <person name="Gueldener U."/>
            <person name="Muensterkoetter M."/>
            <person name="Nagy L.G."/>
        </authorList>
    </citation>
    <scope>NUCLEOTIDE SEQUENCE [LARGE SCALE GENOMIC DNA]</scope>
    <source>
        <strain evidence="4">C18/9</strain>
    </source>
</reference>
<evidence type="ECO:0000313" key="3">
    <source>
        <dbReference type="EMBL" id="SJL14922.1"/>
    </source>
</evidence>
<feature type="compositionally biased region" description="Low complexity" evidence="1">
    <location>
        <begin position="37"/>
        <end position="61"/>
    </location>
</feature>
<feature type="region of interest" description="Disordered" evidence="1">
    <location>
        <begin position="129"/>
        <end position="215"/>
    </location>
</feature>
<keyword evidence="2" id="KW-0472">Membrane</keyword>
<evidence type="ECO:0000256" key="1">
    <source>
        <dbReference type="SAM" id="MobiDB-lite"/>
    </source>
</evidence>
<feature type="transmembrane region" description="Helical" evidence="2">
    <location>
        <begin position="100"/>
        <end position="121"/>
    </location>
</feature>
<organism evidence="3 4">
    <name type="scientific">Armillaria ostoyae</name>
    <name type="common">Armillaria root rot fungus</name>
    <dbReference type="NCBI Taxonomy" id="47428"/>
    <lineage>
        <taxon>Eukaryota</taxon>
        <taxon>Fungi</taxon>
        <taxon>Dikarya</taxon>
        <taxon>Basidiomycota</taxon>
        <taxon>Agaricomycotina</taxon>
        <taxon>Agaricomycetes</taxon>
        <taxon>Agaricomycetidae</taxon>
        <taxon>Agaricales</taxon>
        <taxon>Marasmiineae</taxon>
        <taxon>Physalacriaceae</taxon>
        <taxon>Armillaria</taxon>
    </lineage>
</organism>
<feature type="compositionally biased region" description="Polar residues" evidence="1">
    <location>
        <begin position="142"/>
        <end position="155"/>
    </location>
</feature>
<dbReference type="OMA" id="YRHETES"/>
<evidence type="ECO:0000256" key="2">
    <source>
        <dbReference type="SAM" id="Phobius"/>
    </source>
</evidence>
<keyword evidence="2" id="KW-1133">Transmembrane helix</keyword>
<protein>
    <submittedName>
        <fullName evidence="3">Uncharacterized protein</fullName>
    </submittedName>
</protein>
<feature type="region of interest" description="Disordered" evidence="1">
    <location>
        <begin position="37"/>
        <end position="95"/>
    </location>
</feature>
<dbReference type="EMBL" id="FUEG01000026">
    <property type="protein sequence ID" value="SJL14922.1"/>
    <property type="molecule type" value="Genomic_DNA"/>
</dbReference>
<sequence>MALMTHPGIGIPPGALHTETRFTGTVESLGSSHVQATSISAASSDSESTSTRESTVSVMSSAGGTSALTTRHSQTSSPKVTANATLSSSPSGRPQHTPTIIGAVLGPIVFFILLALAAFHLRRWRKTQSSAKLSPNPVLMSQGPSSSSQNANTSGKSRRPLTGSSMPSDENSVEHSESVSGGGVIQECDQTPPEEDIPHAGTSSSPRAMNDEAAAEILRLSTQIQQLLTERASVWHPDRELDPPPAYVEEGTEDVSR</sequence>
<accession>A0A284S1M8</accession>
<proteinExistence type="predicted"/>